<evidence type="ECO:0000313" key="3">
    <source>
        <dbReference type="Proteomes" id="UP001363622"/>
    </source>
</evidence>
<protein>
    <submittedName>
        <fullName evidence="2">Cnl2/NKP2 family protein-domain-containing protein</fullName>
    </submittedName>
</protein>
<dbReference type="PANTHER" id="PTHR28064">
    <property type="entry name" value="INNER KINETOCHORE SUBUNIT NKP2"/>
    <property type="match status" value="1"/>
</dbReference>
<name>A0ABR1KNS8_9PEZI</name>
<dbReference type="Proteomes" id="UP001363622">
    <property type="component" value="Unassembled WGS sequence"/>
</dbReference>
<feature type="region of interest" description="Disordered" evidence="1">
    <location>
        <begin position="71"/>
        <end position="104"/>
    </location>
</feature>
<dbReference type="PANTHER" id="PTHR28064:SF1">
    <property type="entry name" value="INNER KINETOCHORE SUBUNIT NKP2"/>
    <property type="match status" value="1"/>
</dbReference>
<evidence type="ECO:0000313" key="2">
    <source>
        <dbReference type="EMBL" id="KAK7518589.1"/>
    </source>
</evidence>
<comment type="caution">
    <text evidence="2">The sequence shown here is derived from an EMBL/GenBank/DDBJ whole genome shotgun (WGS) entry which is preliminary data.</text>
</comment>
<gene>
    <name evidence="2" type="ORF">IWZ03DRAFT_149918</name>
</gene>
<accession>A0ABR1KNS8</accession>
<dbReference type="EMBL" id="JBBPHU010000004">
    <property type="protein sequence ID" value="KAK7518589.1"/>
    <property type="molecule type" value="Genomic_DNA"/>
</dbReference>
<keyword evidence="3" id="KW-1185">Reference proteome</keyword>
<reference evidence="2 3" key="1">
    <citation type="submission" date="2024-04" db="EMBL/GenBank/DDBJ databases">
        <title>Phyllosticta paracitricarpa is synonymous to the EU quarantine fungus P. citricarpa based on phylogenomic analyses.</title>
        <authorList>
            <consortium name="Lawrence Berkeley National Laboratory"/>
            <person name="Van Ingen-Buijs V.A."/>
            <person name="Van Westerhoven A.C."/>
            <person name="Haridas S."/>
            <person name="Skiadas P."/>
            <person name="Martin F."/>
            <person name="Groenewald J.Z."/>
            <person name="Crous P.W."/>
            <person name="Seidl M.F."/>
        </authorList>
    </citation>
    <scope>NUCLEOTIDE SEQUENCE [LARGE SCALE GENOMIC DNA]</scope>
    <source>
        <strain evidence="2 3">CBS 123371</strain>
    </source>
</reference>
<dbReference type="InterPro" id="IPR018565">
    <property type="entry name" value="Nkp2/Cnl2"/>
</dbReference>
<dbReference type="Pfam" id="PF09447">
    <property type="entry name" value="Cnl2_NKP2"/>
    <property type="match status" value="1"/>
</dbReference>
<organism evidence="2 3">
    <name type="scientific">Phyllosticta citriasiana</name>
    <dbReference type="NCBI Taxonomy" id="595635"/>
    <lineage>
        <taxon>Eukaryota</taxon>
        <taxon>Fungi</taxon>
        <taxon>Dikarya</taxon>
        <taxon>Ascomycota</taxon>
        <taxon>Pezizomycotina</taxon>
        <taxon>Dothideomycetes</taxon>
        <taxon>Dothideomycetes incertae sedis</taxon>
        <taxon>Botryosphaeriales</taxon>
        <taxon>Phyllostictaceae</taxon>
        <taxon>Phyllosticta</taxon>
    </lineage>
</organism>
<sequence length="204" mass="22984">MPHTETSILSDFLLRPAPLTNVITLQQFIDLFPRAQASNPAIPRLYRELQHQRATDIDDVKRFIAGEAKRGEQQARQIAKRRRKEEREELEEAGLTPDERLDVQMDEDLYGPSGASFARRHGKRTIADLLQDMEEAERDLDTEIGEMEKEAQAILGDIRKSVDDLSDLRYGKFPKPAAGGEELGQDTVETLKQLQAICAQAGEG</sequence>
<evidence type="ECO:0000256" key="1">
    <source>
        <dbReference type="SAM" id="MobiDB-lite"/>
    </source>
</evidence>
<proteinExistence type="predicted"/>